<feature type="compositionally biased region" description="Acidic residues" evidence="8">
    <location>
        <begin position="96"/>
        <end position="139"/>
    </location>
</feature>
<dbReference type="AlphaFoldDB" id="A0A1E5S0E3"/>
<feature type="compositionally biased region" description="Acidic residues" evidence="8">
    <location>
        <begin position="188"/>
        <end position="207"/>
    </location>
</feature>
<proteinExistence type="inferred from homology"/>
<dbReference type="Gene3D" id="2.130.10.10">
    <property type="entry name" value="YVTN repeat-like/Quinoprotein amine dehydrogenase"/>
    <property type="match status" value="1"/>
</dbReference>
<dbReference type="InParanoid" id="A0A1E5S0E3"/>
<dbReference type="InterPro" id="IPR036322">
    <property type="entry name" value="WD40_repeat_dom_sf"/>
</dbReference>
<feature type="region of interest" description="Disordered" evidence="8">
    <location>
        <begin position="61"/>
        <end position="139"/>
    </location>
</feature>
<dbReference type="PANTHER" id="PTHR18359:SF0">
    <property type="entry name" value="U3 SMALL NUCLEOLAR RNA-ASSOCIATED PROTEIN 18 HOMOLOG"/>
    <property type="match status" value="1"/>
</dbReference>
<evidence type="ECO:0000256" key="4">
    <source>
        <dbReference type="ARBA" id="ARBA00022737"/>
    </source>
</evidence>
<evidence type="ECO:0000256" key="5">
    <source>
        <dbReference type="ARBA" id="ARBA00023242"/>
    </source>
</evidence>
<evidence type="ECO:0000313" key="10">
    <source>
        <dbReference type="Proteomes" id="UP000095728"/>
    </source>
</evidence>
<comment type="subcellular location">
    <subcellularLocation>
        <location evidence="1">Nucleus</location>
        <location evidence="1">Nucleolus</location>
    </subcellularLocation>
</comment>
<dbReference type="PROSITE" id="PS50294">
    <property type="entry name" value="WD_REPEATS_REGION"/>
    <property type="match status" value="1"/>
</dbReference>
<dbReference type="InterPro" id="IPR001680">
    <property type="entry name" value="WD40_rpt"/>
</dbReference>
<evidence type="ECO:0000256" key="2">
    <source>
        <dbReference type="ARBA" id="ARBA00022552"/>
    </source>
</evidence>
<evidence type="ECO:0000256" key="6">
    <source>
        <dbReference type="ARBA" id="ARBA00025767"/>
    </source>
</evidence>
<organism evidence="9 10">
    <name type="scientific">Hanseniaspora osmophila</name>
    <dbReference type="NCBI Taxonomy" id="56408"/>
    <lineage>
        <taxon>Eukaryota</taxon>
        <taxon>Fungi</taxon>
        <taxon>Dikarya</taxon>
        <taxon>Ascomycota</taxon>
        <taxon>Saccharomycotina</taxon>
        <taxon>Saccharomycetes</taxon>
        <taxon>Saccharomycodales</taxon>
        <taxon>Saccharomycodaceae</taxon>
        <taxon>Hanseniaspora</taxon>
    </lineage>
</organism>
<evidence type="ECO:0000256" key="8">
    <source>
        <dbReference type="SAM" id="MobiDB-lite"/>
    </source>
</evidence>
<dbReference type="SMART" id="SM00320">
    <property type="entry name" value="WD40"/>
    <property type="match status" value="4"/>
</dbReference>
<keyword evidence="4" id="KW-0677">Repeat</keyword>
<protein>
    <submittedName>
        <fullName evidence="9">U3 small nucleolar RNA-associated protein 18</fullName>
    </submittedName>
</protein>
<name>A0A1E5S0E3_9ASCO</name>
<dbReference type="InterPro" id="IPR045161">
    <property type="entry name" value="Utp18"/>
</dbReference>
<dbReference type="OrthoDB" id="1935146at2759"/>
<dbReference type="InterPro" id="IPR015943">
    <property type="entry name" value="WD40/YVTN_repeat-like_dom_sf"/>
</dbReference>
<dbReference type="FunCoup" id="A0A1E5S0E3">
    <property type="interactions" value="1098"/>
</dbReference>
<keyword evidence="10" id="KW-1185">Reference proteome</keyword>
<dbReference type="STRING" id="56408.A0A1E5S0E3"/>
<accession>A0A1E5S0E3</accession>
<dbReference type="Proteomes" id="UP000095728">
    <property type="component" value="Unassembled WGS sequence"/>
</dbReference>
<dbReference type="PANTHER" id="PTHR18359">
    <property type="entry name" value="WD-REPEAT PROTEIN-RELATED"/>
    <property type="match status" value="1"/>
</dbReference>
<keyword evidence="5" id="KW-0539">Nucleus</keyword>
<dbReference type="EMBL" id="LPNM01000001">
    <property type="protein sequence ID" value="OEJ92443.1"/>
    <property type="molecule type" value="Genomic_DNA"/>
</dbReference>
<feature type="region of interest" description="Disordered" evidence="8">
    <location>
        <begin position="185"/>
        <end position="214"/>
    </location>
</feature>
<dbReference type="PROSITE" id="PS50082">
    <property type="entry name" value="WD_REPEATS_2"/>
    <property type="match status" value="1"/>
</dbReference>
<evidence type="ECO:0000313" key="9">
    <source>
        <dbReference type="EMBL" id="OEJ92443.1"/>
    </source>
</evidence>
<sequence>MTDLKSDATGVKMISPPDEEELLLSKLVFGETSEEFSKNLLDTINMFEEFDNEELWGESQADALLNKSDELGAENSGKQEEEDEADLVNNDQLFYIDEDGGDEEDKMDIDQEGAQEDVESEYSSEESDVSDAWDDSDDENVDVNLWENNRTKKLKTSYVEKTINGLDYVQRLRTQFEKIYPKPKWTESIDESADEDEGDDNNDEEEHGVDGSTTQGDVSALLKILQTTVNVKSIKKTKLLPQQKLDVIRVKDGNQAHGSHAAIQSISFHPSGLPVLLTGGYDRSLRLYHVDGKSNPLITSLYLQGTPIQTASIYVNPLDTEQVTKVFTGGRRRYMHSWTLTASSNTGNLNINKISRMYGHEQTQKSFENFKMGHIFTTNPTQQKNKIQSHGIICLQGNNGWVNILHASTNQYFTGVKINGTIADFCIDYQKINGSVHTVILAVNTFGEVWEFDISNGNKVINNWKDESNFGITKMQVGGGSMSSSYLVPKSLDSIKQNRWLAIGSESGIVTIYDRYNATGTGMLAMKAKPITVDVLTTSVSTIEFSHDGQLLCIASRSTKDALRMVHLPSGTVFSNWPNSGTPLGKVTSVKFSSNSEYLATGNLQGKVRLWRLSHYY</sequence>
<evidence type="ECO:0000256" key="7">
    <source>
        <dbReference type="PROSITE-ProRule" id="PRU00221"/>
    </source>
</evidence>
<dbReference type="SUPFAM" id="SSF50978">
    <property type="entry name" value="WD40 repeat-like"/>
    <property type="match status" value="1"/>
</dbReference>
<dbReference type="GO" id="GO:0032040">
    <property type="term" value="C:small-subunit processome"/>
    <property type="evidence" value="ECO:0007669"/>
    <property type="project" value="TreeGrafter"/>
</dbReference>
<comment type="similarity">
    <text evidence="6">Belongs to the WD repeat UTP18 family.</text>
</comment>
<keyword evidence="2" id="KW-0698">rRNA processing</keyword>
<dbReference type="Pfam" id="PF00400">
    <property type="entry name" value="WD40"/>
    <property type="match status" value="2"/>
</dbReference>
<dbReference type="GO" id="GO:0034388">
    <property type="term" value="C:Pwp2p-containing subcomplex of 90S preribosome"/>
    <property type="evidence" value="ECO:0007669"/>
    <property type="project" value="TreeGrafter"/>
</dbReference>
<dbReference type="GO" id="GO:0006364">
    <property type="term" value="P:rRNA processing"/>
    <property type="evidence" value="ECO:0007669"/>
    <property type="project" value="UniProtKB-KW"/>
</dbReference>
<feature type="repeat" description="WD" evidence="7">
    <location>
        <begin position="587"/>
        <end position="617"/>
    </location>
</feature>
<evidence type="ECO:0000256" key="3">
    <source>
        <dbReference type="ARBA" id="ARBA00022574"/>
    </source>
</evidence>
<evidence type="ECO:0000256" key="1">
    <source>
        <dbReference type="ARBA" id="ARBA00004604"/>
    </source>
</evidence>
<gene>
    <name evidence="9" type="ORF">AWRI3579_g55</name>
</gene>
<keyword evidence="3 7" id="KW-0853">WD repeat</keyword>
<comment type="caution">
    <text evidence="9">The sequence shown here is derived from an EMBL/GenBank/DDBJ whole genome shotgun (WGS) entry which is preliminary data.</text>
</comment>
<reference evidence="10" key="1">
    <citation type="journal article" date="2016" name="Genome Announc.">
        <title>Genome sequences of three species of Hanseniaspora isolated from spontaneous wine fermentations.</title>
        <authorList>
            <person name="Sternes P.R."/>
            <person name="Lee D."/>
            <person name="Kutyna D.R."/>
            <person name="Borneman A.R."/>
        </authorList>
    </citation>
    <scope>NUCLEOTIDE SEQUENCE [LARGE SCALE GENOMIC DNA]</scope>
    <source>
        <strain evidence="10">AWRI3579</strain>
    </source>
</reference>